<dbReference type="SMART" id="SM00530">
    <property type="entry name" value="HTH_XRE"/>
    <property type="match status" value="1"/>
</dbReference>
<sequence length="102" mass="11628">MKILNSELGQYLRELRKGKGQTLHQVSVGTDIDSPLLSKLERGERLPTAEQIKKLAKHYKVAETDLKIKATAERIIKEYGVNDTTYEAVNLVMEQITPYIKK</sequence>
<evidence type="ECO:0000313" key="2">
    <source>
        <dbReference type="EMBL" id="MCW3160162.1"/>
    </source>
</evidence>
<protein>
    <submittedName>
        <fullName evidence="2">Helix-turn-helix domain-containing protein</fullName>
    </submittedName>
</protein>
<reference evidence="2" key="1">
    <citation type="submission" date="2022-10" db="EMBL/GenBank/DDBJ databases">
        <title>Chryseobacterium babae sp. nov. isolated from the gut of the beetle Oryctes rhinoceros, and Chryseobacterium kimseyorum sp. nov., isolated from a stick insect rearing cage.</title>
        <authorList>
            <person name="Shelomi M."/>
            <person name="Han C.-J."/>
            <person name="Chen W.-M."/>
            <person name="Chen H.-K."/>
            <person name="Liaw S.-J."/>
            <person name="Muhle E."/>
            <person name="Clermont D."/>
        </authorList>
    </citation>
    <scope>NUCLEOTIDE SEQUENCE</scope>
    <source>
        <strain evidence="2">WLa1L2M3</strain>
    </source>
</reference>
<evidence type="ECO:0000259" key="1">
    <source>
        <dbReference type="PROSITE" id="PS50943"/>
    </source>
</evidence>
<evidence type="ECO:0000313" key="3">
    <source>
        <dbReference type="Proteomes" id="UP001163719"/>
    </source>
</evidence>
<name>A0ABT3HK42_9FLAO</name>
<dbReference type="CDD" id="cd00093">
    <property type="entry name" value="HTH_XRE"/>
    <property type="match status" value="1"/>
</dbReference>
<dbReference type="EMBL" id="JAPDHV010000001">
    <property type="protein sequence ID" value="MCW3160162.1"/>
    <property type="molecule type" value="Genomic_DNA"/>
</dbReference>
<organism evidence="2 3">
    <name type="scientific">Chryseobacterium oryctis</name>
    <dbReference type="NCBI Taxonomy" id="2952618"/>
    <lineage>
        <taxon>Bacteria</taxon>
        <taxon>Pseudomonadati</taxon>
        <taxon>Bacteroidota</taxon>
        <taxon>Flavobacteriia</taxon>
        <taxon>Flavobacteriales</taxon>
        <taxon>Weeksellaceae</taxon>
        <taxon>Chryseobacterium group</taxon>
        <taxon>Chryseobacterium</taxon>
    </lineage>
</organism>
<accession>A0ABT3HK42</accession>
<keyword evidence="3" id="KW-1185">Reference proteome</keyword>
<dbReference type="Gene3D" id="1.10.260.40">
    <property type="entry name" value="lambda repressor-like DNA-binding domains"/>
    <property type="match status" value="1"/>
</dbReference>
<dbReference type="InterPro" id="IPR010982">
    <property type="entry name" value="Lambda_DNA-bd_dom_sf"/>
</dbReference>
<comment type="caution">
    <text evidence="2">The sequence shown here is derived from an EMBL/GenBank/DDBJ whole genome shotgun (WGS) entry which is preliminary data.</text>
</comment>
<dbReference type="InterPro" id="IPR001387">
    <property type="entry name" value="Cro/C1-type_HTH"/>
</dbReference>
<gene>
    <name evidence="2" type="ORF">OH806_02610</name>
</gene>
<feature type="domain" description="HTH cro/C1-type" evidence="1">
    <location>
        <begin position="12"/>
        <end position="66"/>
    </location>
</feature>
<dbReference type="Proteomes" id="UP001163719">
    <property type="component" value="Unassembled WGS sequence"/>
</dbReference>
<dbReference type="Pfam" id="PF13560">
    <property type="entry name" value="HTH_31"/>
    <property type="match status" value="1"/>
</dbReference>
<dbReference type="SUPFAM" id="SSF47413">
    <property type="entry name" value="lambda repressor-like DNA-binding domains"/>
    <property type="match status" value="1"/>
</dbReference>
<dbReference type="RefSeq" id="WP_264742120.1">
    <property type="nucleotide sequence ID" value="NZ_JAPDHV010000001.1"/>
</dbReference>
<proteinExistence type="predicted"/>
<dbReference type="PROSITE" id="PS50943">
    <property type="entry name" value="HTH_CROC1"/>
    <property type="match status" value="1"/>
</dbReference>